<feature type="compositionally biased region" description="Polar residues" evidence="4">
    <location>
        <begin position="568"/>
        <end position="579"/>
    </location>
</feature>
<reference evidence="6" key="1">
    <citation type="submission" date="2023-11" db="EMBL/GenBank/DDBJ databases">
        <authorList>
            <person name="Alioto T."/>
            <person name="Alioto T."/>
            <person name="Gomez Garrido J."/>
        </authorList>
    </citation>
    <scope>NUCLEOTIDE SEQUENCE</scope>
</reference>
<accession>A0AAI8YUG9</accession>
<dbReference type="Gene3D" id="2.10.110.10">
    <property type="entry name" value="Cysteine Rich Protein"/>
    <property type="match status" value="2"/>
</dbReference>
<name>A0AAI8YUG9_9PEZI</name>
<dbReference type="Proteomes" id="UP001296104">
    <property type="component" value="Unassembled WGS sequence"/>
</dbReference>
<dbReference type="PANTHER" id="PTHR24216">
    <property type="entry name" value="PAXILLIN-RELATED"/>
    <property type="match status" value="1"/>
</dbReference>
<feature type="compositionally biased region" description="Polar residues" evidence="4">
    <location>
        <begin position="181"/>
        <end position="202"/>
    </location>
</feature>
<dbReference type="GO" id="GO:0030695">
    <property type="term" value="F:GTPase regulator activity"/>
    <property type="evidence" value="ECO:0007669"/>
    <property type="project" value="UniProtKB-ARBA"/>
</dbReference>
<dbReference type="PROSITE" id="PS50023">
    <property type="entry name" value="LIM_DOMAIN_2"/>
    <property type="match status" value="2"/>
</dbReference>
<feature type="compositionally biased region" description="Basic and acidic residues" evidence="4">
    <location>
        <begin position="514"/>
        <end position="528"/>
    </location>
</feature>
<feature type="compositionally biased region" description="Basic and acidic residues" evidence="4">
    <location>
        <begin position="405"/>
        <end position="419"/>
    </location>
</feature>
<dbReference type="CDD" id="cd08368">
    <property type="entry name" value="LIM"/>
    <property type="match status" value="1"/>
</dbReference>
<keyword evidence="3" id="KW-0440">LIM domain</keyword>
<feature type="compositionally biased region" description="Basic and acidic residues" evidence="4">
    <location>
        <begin position="261"/>
        <end position="271"/>
    </location>
</feature>
<feature type="compositionally biased region" description="Polar residues" evidence="4">
    <location>
        <begin position="384"/>
        <end position="397"/>
    </location>
</feature>
<feature type="compositionally biased region" description="Polar residues" evidence="4">
    <location>
        <begin position="135"/>
        <end position="152"/>
    </location>
</feature>
<organism evidence="6 7">
    <name type="scientific">Lecanosticta acicola</name>
    <dbReference type="NCBI Taxonomy" id="111012"/>
    <lineage>
        <taxon>Eukaryota</taxon>
        <taxon>Fungi</taxon>
        <taxon>Dikarya</taxon>
        <taxon>Ascomycota</taxon>
        <taxon>Pezizomycotina</taxon>
        <taxon>Dothideomycetes</taxon>
        <taxon>Dothideomycetidae</taxon>
        <taxon>Mycosphaerellales</taxon>
        <taxon>Mycosphaerellaceae</taxon>
        <taxon>Lecanosticta</taxon>
    </lineage>
</organism>
<feature type="region of interest" description="Disordered" evidence="4">
    <location>
        <begin position="35"/>
        <end position="661"/>
    </location>
</feature>
<protein>
    <submittedName>
        <fullName evidence="6">Paxillin 1</fullName>
    </submittedName>
</protein>
<evidence type="ECO:0000313" key="6">
    <source>
        <dbReference type="EMBL" id="CAK3885554.1"/>
    </source>
</evidence>
<keyword evidence="2 3" id="KW-0862">Zinc</keyword>
<sequence>MSLAAALASEGVRPASFLPSIKCSDCGKEIEISDIGSHVCGKSDSPPPSSKSRKISMSNPFTLRKLNAGGQPANAPSPLQQDSSVIAPSPVSSKSASKASRSQPPRINPEAANRPFLAPIQRHQPSPLSPAASIRSGSSNDSRPTFTRSATSPAPRLYDPRPPSLELSANLDCAFPPFPTPTSSGRRPSAPTISSSRKTPTGSDRAPSRGGSRLDHVQNASPAPSELKSPNTRGGENVLKRMKSLRNGPFAFNRRQVSGDTKGELVIEKTRPIGPTLDEPSNLPTIANSNHSESRRLSNPAEGSETRQPPARPERPPSQDVFSPAFLSQLNLEPLPIEPLPLDDLEQIRPVDRSKTFPWQDSEEHPPSPQTRSRMRSEPAMRETNPQESASEQSKIPQIQFLEMDESKDGPRLDHRIHDAPPVPKAIEQYRHDSSHTPTDSGSSISSATHSTPLTDRSGTSSGGSVASSMDTFSSRNFDHDEDMMVKGLSVRGQQRPDLRAEQPGQRSPPRNKARTELPLETPQKPEEIAQTPLESPMDPALLGMQRAVGPAYEPWQATSPPSRPKLSRTQTSPESVSAENFPYPPALSIPKQPDLEHSAFIRSAPPRETTRPRAPSAATSRYSSYSANSTRPAVPDTLRPPPTPQDQCKKPPSRRGTNAKPVCRGCNHTIDGKSVKAADGRLTGRWHKACFVCKSCQQPFVTADFYVINNEPYCEQHYHEENGSLCHGCHRGIEGQYLETSSSTRYGSVDRKYHPRCFTCCQCRTVLAQDYFEMRGAVYCERHALATMRAQNRLAHGLNPQADRRGLMAERRTTRLINPMMA</sequence>
<dbReference type="PANTHER" id="PTHR24216:SF65">
    <property type="entry name" value="PAXILLIN-LIKE PROTEIN 1"/>
    <property type="match status" value="1"/>
</dbReference>
<comment type="caution">
    <text evidence="6">The sequence shown here is derived from an EMBL/GenBank/DDBJ whole genome shotgun (WGS) entry which is preliminary data.</text>
</comment>
<feature type="compositionally biased region" description="Polar residues" evidence="4">
    <location>
        <begin position="218"/>
        <end position="234"/>
    </location>
</feature>
<evidence type="ECO:0000256" key="4">
    <source>
        <dbReference type="SAM" id="MobiDB-lite"/>
    </source>
</evidence>
<evidence type="ECO:0000256" key="1">
    <source>
        <dbReference type="ARBA" id="ARBA00022723"/>
    </source>
</evidence>
<evidence type="ECO:0000256" key="2">
    <source>
        <dbReference type="ARBA" id="ARBA00022833"/>
    </source>
</evidence>
<dbReference type="CDD" id="cd09397">
    <property type="entry name" value="LIM1_UF1"/>
    <property type="match status" value="1"/>
</dbReference>
<evidence type="ECO:0000259" key="5">
    <source>
        <dbReference type="PROSITE" id="PS50023"/>
    </source>
</evidence>
<proteinExistence type="predicted"/>
<keyword evidence="7" id="KW-1185">Reference proteome</keyword>
<dbReference type="EMBL" id="CAVMBE010000009">
    <property type="protein sequence ID" value="CAK3885554.1"/>
    <property type="molecule type" value="Genomic_DNA"/>
</dbReference>
<evidence type="ECO:0000313" key="7">
    <source>
        <dbReference type="Proteomes" id="UP001296104"/>
    </source>
</evidence>
<feature type="compositionally biased region" description="Low complexity" evidence="4">
    <location>
        <begin position="83"/>
        <end position="105"/>
    </location>
</feature>
<feature type="compositionally biased region" description="Low complexity" evidence="4">
    <location>
        <begin position="436"/>
        <end position="469"/>
    </location>
</feature>
<feature type="domain" description="LIM zinc-binding" evidence="5">
    <location>
        <begin position="726"/>
        <end position="791"/>
    </location>
</feature>
<dbReference type="SMART" id="SM00132">
    <property type="entry name" value="LIM"/>
    <property type="match status" value="2"/>
</dbReference>
<keyword evidence="1 3" id="KW-0479">Metal-binding</keyword>
<feature type="compositionally biased region" description="Basic and acidic residues" evidence="4">
    <location>
        <begin position="346"/>
        <end position="355"/>
    </location>
</feature>
<feature type="compositionally biased region" description="Polar residues" evidence="4">
    <location>
        <begin position="282"/>
        <end position="291"/>
    </location>
</feature>
<dbReference type="SUPFAM" id="SSF57716">
    <property type="entry name" value="Glucocorticoid receptor-like (DNA-binding domain)"/>
    <property type="match status" value="1"/>
</dbReference>
<evidence type="ECO:0000256" key="3">
    <source>
        <dbReference type="PROSITE-ProRule" id="PRU00125"/>
    </source>
</evidence>
<dbReference type="Pfam" id="PF00412">
    <property type="entry name" value="LIM"/>
    <property type="match status" value="2"/>
</dbReference>
<feature type="compositionally biased region" description="Low complexity" evidence="4">
    <location>
        <begin position="603"/>
        <end position="632"/>
    </location>
</feature>
<dbReference type="GO" id="GO:0046872">
    <property type="term" value="F:metal ion binding"/>
    <property type="evidence" value="ECO:0007669"/>
    <property type="project" value="UniProtKB-KW"/>
</dbReference>
<feature type="domain" description="LIM zinc-binding" evidence="5">
    <location>
        <begin position="662"/>
        <end position="725"/>
    </location>
</feature>
<gene>
    <name evidence="6" type="ORF">LECACI_7A002219</name>
</gene>
<dbReference type="AlphaFoldDB" id="A0AAI8YUG9"/>
<dbReference type="InterPro" id="IPR001781">
    <property type="entry name" value="Znf_LIM"/>
</dbReference>
<dbReference type="FunFam" id="2.10.110.10:FF:000105">
    <property type="entry name" value="Similar to LIM domain-containing protein"/>
    <property type="match status" value="1"/>
</dbReference>